<sequence>IMTKHMPVSSILRESAKGASYFLGIENGIPNGKDYVIFRRNDAILKPYIVAQEWNAFIRSLKICDSAHWRSQVANSGSLTKRMVSKWAMEKQDEARGAIEGSSVTAATSQATTPIQQSKRIMPDATELSQEETVSSTSGTTSNSSCKTTISSSRSTTSGQRSKKRSFQVYLKEPEVVLEHTLEGDITGLRLGIKYFRDRFSELVVPDRDVSKCLPEALSINGILWIDQMPTPRPKECSSCLKELREFFPPPRNVELQSLSLKVQAIIQSDVCVTKEIHAEHETRRNGIYTIQTPVFSGHHFLGVVGLIGEVKPPEMDRYENFKCHDFWKLIQMGKTEINEQIIKGIQSPRIMCVQVFGYEVVMYVMKMDQAGVYILYKAAEGYLPRSTSDIPGTENIISIFQHSKTILQEFQKELDTTVPHTDGSSDEPSLK</sequence>
<feature type="compositionally biased region" description="Low complexity" evidence="1">
    <location>
        <begin position="133"/>
        <end position="160"/>
    </location>
</feature>
<feature type="region of interest" description="Disordered" evidence="1">
    <location>
        <begin position="98"/>
        <end position="165"/>
    </location>
</feature>
<dbReference type="OrthoDB" id="2416984at2759"/>
<keyword evidence="3" id="KW-1185">Reference proteome</keyword>
<gene>
    <name evidence="2" type="ORF">BGW38_007362</name>
</gene>
<protein>
    <submittedName>
        <fullName evidence="2">Uncharacterized protein</fullName>
    </submittedName>
</protein>
<feature type="non-terminal residue" evidence="2">
    <location>
        <position position="432"/>
    </location>
</feature>
<evidence type="ECO:0000256" key="1">
    <source>
        <dbReference type="SAM" id="MobiDB-lite"/>
    </source>
</evidence>
<feature type="compositionally biased region" description="Low complexity" evidence="1">
    <location>
        <begin position="102"/>
        <end position="113"/>
    </location>
</feature>
<reference evidence="2" key="1">
    <citation type="journal article" date="2020" name="Fungal Divers.">
        <title>Resolving the Mortierellaceae phylogeny through synthesis of multi-gene phylogenetics and phylogenomics.</title>
        <authorList>
            <person name="Vandepol N."/>
            <person name="Liber J."/>
            <person name="Desiro A."/>
            <person name="Na H."/>
            <person name="Kennedy M."/>
            <person name="Barry K."/>
            <person name="Grigoriev I.V."/>
            <person name="Miller A.N."/>
            <person name="O'Donnell K."/>
            <person name="Stajich J.E."/>
            <person name="Bonito G."/>
        </authorList>
    </citation>
    <scope>NUCLEOTIDE SEQUENCE</scope>
    <source>
        <strain evidence="2">KOD1015</strain>
    </source>
</reference>
<evidence type="ECO:0000313" key="2">
    <source>
        <dbReference type="EMBL" id="KAF9577430.1"/>
    </source>
</evidence>
<feature type="non-terminal residue" evidence="2">
    <location>
        <position position="1"/>
    </location>
</feature>
<organism evidence="2 3">
    <name type="scientific">Lunasporangiospora selenospora</name>
    <dbReference type="NCBI Taxonomy" id="979761"/>
    <lineage>
        <taxon>Eukaryota</taxon>
        <taxon>Fungi</taxon>
        <taxon>Fungi incertae sedis</taxon>
        <taxon>Mucoromycota</taxon>
        <taxon>Mortierellomycotina</taxon>
        <taxon>Mortierellomycetes</taxon>
        <taxon>Mortierellales</taxon>
        <taxon>Mortierellaceae</taxon>
        <taxon>Lunasporangiospora</taxon>
    </lineage>
</organism>
<proteinExistence type="predicted"/>
<dbReference type="AlphaFoldDB" id="A0A9P6FMK7"/>
<dbReference type="EMBL" id="JAABOA010004848">
    <property type="protein sequence ID" value="KAF9577430.1"/>
    <property type="molecule type" value="Genomic_DNA"/>
</dbReference>
<comment type="caution">
    <text evidence="2">The sequence shown here is derived from an EMBL/GenBank/DDBJ whole genome shotgun (WGS) entry which is preliminary data.</text>
</comment>
<name>A0A9P6FMK7_9FUNG</name>
<accession>A0A9P6FMK7</accession>
<dbReference type="Proteomes" id="UP000780801">
    <property type="component" value="Unassembled WGS sequence"/>
</dbReference>
<evidence type="ECO:0000313" key="3">
    <source>
        <dbReference type="Proteomes" id="UP000780801"/>
    </source>
</evidence>